<feature type="transmembrane region" description="Helical" evidence="6">
    <location>
        <begin position="217"/>
        <end position="239"/>
    </location>
</feature>
<comment type="caution">
    <text evidence="7">The sequence shown here is derived from an EMBL/GenBank/DDBJ whole genome shotgun (WGS) entry which is preliminary data.</text>
</comment>
<dbReference type="EMBL" id="LLEI02000043">
    <property type="protein sequence ID" value="OAJ93387.1"/>
    <property type="molecule type" value="Genomic_DNA"/>
</dbReference>
<evidence type="ECO:0000256" key="4">
    <source>
        <dbReference type="ARBA" id="ARBA00022989"/>
    </source>
</evidence>
<protein>
    <recommendedName>
        <fullName evidence="6">SURF1-like protein</fullName>
    </recommendedName>
</protein>
<dbReference type="AlphaFoldDB" id="A0A177XXR7"/>
<gene>
    <name evidence="7" type="ORF">APB76_15615</name>
</gene>
<evidence type="ECO:0000313" key="7">
    <source>
        <dbReference type="EMBL" id="OAJ93387.1"/>
    </source>
</evidence>
<evidence type="ECO:0000256" key="3">
    <source>
        <dbReference type="ARBA" id="ARBA00022692"/>
    </source>
</evidence>
<dbReference type="PANTHER" id="PTHR23427">
    <property type="entry name" value="SURFEIT LOCUS PROTEIN"/>
    <property type="match status" value="1"/>
</dbReference>
<keyword evidence="6" id="KW-1003">Cell membrane</keyword>
<name>A0A177XXR7_9VIBR</name>
<comment type="subcellular location">
    <subcellularLocation>
        <location evidence="6">Cell membrane</location>
        <topology evidence="6">Multi-pass membrane protein</topology>
    </subcellularLocation>
    <subcellularLocation>
        <location evidence="1">Membrane</location>
    </subcellularLocation>
</comment>
<evidence type="ECO:0000256" key="2">
    <source>
        <dbReference type="ARBA" id="ARBA00007165"/>
    </source>
</evidence>
<dbReference type="PROSITE" id="PS50895">
    <property type="entry name" value="SURF1"/>
    <property type="match status" value="1"/>
</dbReference>
<dbReference type="InterPro" id="IPR002994">
    <property type="entry name" value="Surf1/Shy1"/>
</dbReference>
<evidence type="ECO:0000256" key="5">
    <source>
        <dbReference type="ARBA" id="ARBA00023136"/>
    </source>
</evidence>
<dbReference type="Pfam" id="PF02104">
    <property type="entry name" value="SURF1"/>
    <property type="match status" value="1"/>
</dbReference>
<evidence type="ECO:0000256" key="1">
    <source>
        <dbReference type="ARBA" id="ARBA00004370"/>
    </source>
</evidence>
<feature type="transmembrane region" description="Helical" evidence="6">
    <location>
        <begin position="17"/>
        <end position="37"/>
    </location>
</feature>
<reference evidence="7 8" key="1">
    <citation type="journal article" date="2016" name="Syst. Appl. Microbiol.">
        <title>Vibrio bivalvicida sp. nov., a novel larval pathogen for bivalve molluscs reared in a hatchery.</title>
        <authorList>
            <person name="Dubert J."/>
            <person name="Romalde J.L."/>
            <person name="Prado S."/>
            <person name="Barja J.L."/>
        </authorList>
    </citation>
    <scope>NUCLEOTIDE SEQUENCE [LARGE SCALE GENOMIC DNA]</scope>
    <source>
        <strain evidence="7 8">605</strain>
    </source>
</reference>
<dbReference type="InterPro" id="IPR045214">
    <property type="entry name" value="Surf1/Surf4"/>
</dbReference>
<proteinExistence type="inferred from homology"/>
<keyword evidence="5 6" id="KW-0472">Membrane</keyword>
<dbReference type="Proteomes" id="UP000078406">
    <property type="component" value="Unassembled WGS sequence"/>
</dbReference>
<dbReference type="CDD" id="cd06662">
    <property type="entry name" value="SURF1"/>
    <property type="match status" value="1"/>
</dbReference>
<comment type="similarity">
    <text evidence="2 6">Belongs to the SURF1 family.</text>
</comment>
<evidence type="ECO:0000313" key="8">
    <source>
        <dbReference type="Proteomes" id="UP000078406"/>
    </source>
</evidence>
<keyword evidence="4 6" id="KW-1133">Transmembrane helix</keyword>
<keyword evidence="3 6" id="KW-0812">Transmembrane</keyword>
<dbReference type="GO" id="GO:0005886">
    <property type="term" value="C:plasma membrane"/>
    <property type="evidence" value="ECO:0007669"/>
    <property type="project" value="UniProtKB-SubCell"/>
</dbReference>
<dbReference type="PANTHER" id="PTHR23427:SF2">
    <property type="entry name" value="SURFEIT LOCUS PROTEIN 1"/>
    <property type="match status" value="1"/>
</dbReference>
<accession>A0A177XXR7</accession>
<evidence type="ECO:0000256" key="6">
    <source>
        <dbReference type="RuleBase" id="RU363076"/>
    </source>
</evidence>
<organism evidence="7 8">
    <name type="scientific">Vibrio bivalvicida</name>
    <dbReference type="NCBI Taxonomy" id="1276888"/>
    <lineage>
        <taxon>Bacteria</taxon>
        <taxon>Pseudomonadati</taxon>
        <taxon>Pseudomonadota</taxon>
        <taxon>Gammaproteobacteria</taxon>
        <taxon>Vibrionales</taxon>
        <taxon>Vibrionaceae</taxon>
        <taxon>Vibrio</taxon>
        <taxon>Vibrio oreintalis group</taxon>
    </lineage>
</organism>
<sequence>MNTMSGSFFAPLKTTRFVVVCLITVVAFSILINLGLWQLSRADEKSQIEQKVIQRAQMSPIGLSDLTQEQISNPTGVKVVLSAIPVMDKYLLLDNQSVDGKVGYLALQLVKTQSGKYLLLERGFVEAPDLRSQLPQVDWLNGEHALEGRLYRKSRNPLSKDLHLEQGTMSRIQNLNFAQLEQHWQIELEPFVVQPLVESWPYIQPWQPVSMNPDKHLGYAVQWFSMAAVLALLSVGLLVKALKQGVKDE</sequence>